<protein>
    <recommendedName>
        <fullName evidence="4 13">Tetraacyldisaccharide 4'-kinase</fullName>
        <ecNumber evidence="3 13">2.7.1.130</ecNumber>
    </recommendedName>
    <alternativeName>
        <fullName evidence="12 13">Lipid A 4'-kinase</fullName>
    </alternativeName>
</protein>
<dbReference type="GO" id="GO:0009029">
    <property type="term" value="F:lipid-A 4'-kinase activity"/>
    <property type="evidence" value="ECO:0007669"/>
    <property type="project" value="UniProtKB-UniRule"/>
</dbReference>
<evidence type="ECO:0000256" key="12">
    <source>
        <dbReference type="ARBA" id="ARBA00029757"/>
    </source>
</evidence>
<dbReference type="HAMAP" id="MF_00409">
    <property type="entry name" value="LpxK"/>
    <property type="match status" value="1"/>
</dbReference>
<accession>A0A857GLW0</accession>
<evidence type="ECO:0000256" key="10">
    <source>
        <dbReference type="ARBA" id="ARBA00022840"/>
    </source>
</evidence>
<keyword evidence="9 13" id="KW-0418">Kinase</keyword>
<comment type="pathway">
    <text evidence="2 13">Glycolipid biosynthesis; lipid IV(A) biosynthesis; lipid IV(A) from (3R)-3-hydroxytetradecanoyl-[acyl-carrier-protein] and UDP-N-acetyl-alpha-D-glucosamine: step 6/6.</text>
</comment>
<keyword evidence="6 13" id="KW-0441">Lipid A biosynthesis</keyword>
<evidence type="ECO:0000256" key="5">
    <source>
        <dbReference type="ARBA" id="ARBA00022516"/>
    </source>
</evidence>
<dbReference type="NCBIfam" id="TIGR00682">
    <property type="entry name" value="lpxK"/>
    <property type="match status" value="1"/>
</dbReference>
<dbReference type="EMBL" id="CP024621">
    <property type="protein sequence ID" value="QHD50232.1"/>
    <property type="molecule type" value="Genomic_DNA"/>
</dbReference>
<evidence type="ECO:0000256" key="11">
    <source>
        <dbReference type="ARBA" id="ARBA00023098"/>
    </source>
</evidence>
<evidence type="ECO:0000256" key="8">
    <source>
        <dbReference type="ARBA" id="ARBA00022741"/>
    </source>
</evidence>
<evidence type="ECO:0000313" key="14">
    <source>
        <dbReference type="EMBL" id="QHD50232.1"/>
    </source>
</evidence>
<comment type="function">
    <text evidence="1 13">Transfers the gamma-phosphate of ATP to the 4'-position of a tetraacyldisaccharide 1-phosphate intermediate (termed DS-1-P) to form tetraacyldisaccharide 1,4'-bis-phosphate (lipid IVA).</text>
</comment>
<dbReference type="GO" id="GO:0005524">
    <property type="term" value="F:ATP binding"/>
    <property type="evidence" value="ECO:0007669"/>
    <property type="project" value="UniProtKB-UniRule"/>
</dbReference>
<organism evidence="14 15">
    <name type="scientific">Vreelandella aquamarina</name>
    <dbReference type="NCBI Taxonomy" id="77097"/>
    <lineage>
        <taxon>Bacteria</taxon>
        <taxon>Pseudomonadati</taxon>
        <taxon>Pseudomonadota</taxon>
        <taxon>Gammaproteobacteria</taxon>
        <taxon>Oceanospirillales</taxon>
        <taxon>Halomonadaceae</taxon>
        <taxon>Vreelandella</taxon>
    </lineage>
</organism>
<keyword evidence="10 13" id="KW-0067">ATP-binding</keyword>
<dbReference type="Proteomes" id="UP000463949">
    <property type="component" value="Chromosome"/>
</dbReference>
<name>A0A857GLW0_9GAMM</name>
<comment type="similarity">
    <text evidence="13">Belongs to the LpxK family.</text>
</comment>
<dbReference type="GO" id="GO:0005886">
    <property type="term" value="C:plasma membrane"/>
    <property type="evidence" value="ECO:0007669"/>
    <property type="project" value="TreeGrafter"/>
</dbReference>
<keyword evidence="5 13" id="KW-0444">Lipid biosynthesis</keyword>
<evidence type="ECO:0000256" key="1">
    <source>
        <dbReference type="ARBA" id="ARBA00002274"/>
    </source>
</evidence>
<evidence type="ECO:0000256" key="9">
    <source>
        <dbReference type="ARBA" id="ARBA00022777"/>
    </source>
</evidence>
<dbReference type="AlphaFoldDB" id="A0A857GLW0"/>
<gene>
    <name evidence="13" type="primary">lpxK</name>
    <name evidence="14" type="ORF">CTT34_11275</name>
</gene>
<dbReference type="KEGG" id="hmd:CTT34_11275"/>
<dbReference type="Pfam" id="PF02606">
    <property type="entry name" value="LpxK"/>
    <property type="match status" value="1"/>
</dbReference>
<sequence length="338" mass="36850">MSLAERWLKAAYDGSAWLTPLYPLGNLYRYLMKRRATRYALGQQMVRRVPVPVIVVGNITLGGTGKSPLVAWLSRWLQAQGFSPGIVTRGYGGKAPLYPLLVTSATDPQHSGDEPLMLAQQTGVPVVADPQRARGAAMLVQQGCDIVISDDGLQHLALGRDIELVVIDGTRGLGNQRCLPAGPLRESAARLASVDAVIVNGALQRPLKIDSVPMTLVPTRWRHLSSGEQRPLAPLPFSLPVHGLAGIGHPQRFFDTLRTLGVSGEMHPLADHQPFDANTFRFASKHPIIMTAKDAVKCQAFAPPDSWVLEVEAQLPRAFEDWLRDRLSDLTQRGSTDG</sequence>
<comment type="catalytic activity">
    <reaction evidence="13">
        <text>a lipid A disaccharide + ATP = a lipid IVA + ADP + H(+)</text>
        <dbReference type="Rhea" id="RHEA:67840"/>
        <dbReference type="ChEBI" id="CHEBI:15378"/>
        <dbReference type="ChEBI" id="CHEBI:30616"/>
        <dbReference type="ChEBI" id="CHEBI:176343"/>
        <dbReference type="ChEBI" id="CHEBI:176425"/>
        <dbReference type="ChEBI" id="CHEBI:456216"/>
        <dbReference type="EC" id="2.7.1.130"/>
    </reaction>
</comment>
<dbReference type="EC" id="2.7.1.130" evidence="3 13"/>
<reference evidence="14 15" key="1">
    <citation type="submission" date="2017-10" db="EMBL/GenBank/DDBJ databases">
        <title>Coral associated bacteria.</title>
        <authorList>
            <person name="Wang X."/>
        </authorList>
    </citation>
    <scope>NUCLEOTIDE SEQUENCE [LARGE SCALE GENOMIC DNA]</scope>
    <source>
        <strain evidence="14 15">SCSIO 43005</strain>
    </source>
</reference>
<evidence type="ECO:0000256" key="4">
    <source>
        <dbReference type="ARBA" id="ARBA00016436"/>
    </source>
</evidence>
<keyword evidence="8 13" id="KW-0547">Nucleotide-binding</keyword>
<dbReference type="SUPFAM" id="SSF52540">
    <property type="entry name" value="P-loop containing nucleoside triphosphate hydrolases"/>
    <property type="match status" value="1"/>
</dbReference>
<dbReference type="GO" id="GO:0009245">
    <property type="term" value="P:lipid A biosynthetic process"/>
    <property type="evidence" value="ECO:0007669"/>
    <property type="project" value="UniProtKB-UniRule"/>
</dbReference>
<evidence type="ECO:0000256" key="13">
    <source>
        <dbReference type="HAMAP-Rule" id="MF_00409"/>
    </source>
</evidence>
<dbReference type="PANTHER" id="PTHR42724:SF1">
    <property type="entry name" value="TETRAACYLDISACCHARIDE 4'-KINASE, MITOCHONDRIAL-RELATED"/>
    <property type="match status" value="1"/>
</dbReference>
<evidence type="ECO:0000256" key="6">
    <source>
        <dbReference type="ARBA" id="ARBA00022556"/>
    </source>
</evidence>
<dbReference type="PANTHER" id="PTHR42724">
    <property type="entry name" value="TETRAACYLDISACCHARIDE 4'-KINASE"/>
    <property type="match status" value="1"/>
</dbReference>
<evidence type="ECO:0000256" key="3">
    <source>
        <dbReference type="ARBA" id="ARBA00012071"/>
    </source>
</evidence>
<comment type="caution">
    <text evidence="13">Lacks conserved residue(s) required for the propagation of feature annotation.</text>
</comment>
<evidence type="ECO:0000256" key="7">
    <source>
        <dbReference type="ARBA" id="ARBA00022679"/>
    </source>
</evidence>
<dbReference type="InterPro" id="IPR027417">
    <property type="entry name" value="P-loop_NTPase"/>
</dbReference>
<dbReference type="UniPathway" id="UPA00359">
    <property type="reaction ID" value="UER00482"/>
</dbReference>
<evidence type="ECO:0000256" key="2">
    <source>
        <dbReference type="ARBA" id="ARBA00004870"/>
    </source>
</evidence>
<dbReference type="OrthoDB" id="9766423at2"/>
<dbReference type="InterPro" id="IPR003758">
    <property type="entry name" value="LpxK"/>
</dbReference>
<keyword evidence="11 13" id="KW-0443">Lipid metabolism</keyword>
<keyword evidence="7 13" id="KW-0808">Transferase</keyword>
<evidence type="ECO:0000313" key="15">
    <source>
        <dbReference type="Proteomes" id="UP000463949"/>
    </source>
</evidence>
<dbReference type="GO" id="GO:0009244">
    <property type="term" value="P:lipopolysaccharide core region biosynthetic process"/>
    <property type="evidence" value="ECO:0007669"/>
    <property type="project" value="TreeGrafter"/>
</dbReference>
<proteinExistence type="inferred from homology"/>
<dbReference type="RefSeq" id="WP_159342524.1">
    <property type="nucleotide sequence ID" value="NZ_CP024621.1"/>
</dbReference>